<comment type="similarity">
    <text evidence="1">Belongs to the ThrE exporter (TC 2.A.79) family.</text>
</comment>
<keyword evidence="4" id="KW-0732">Signal</keyword>
<dbReference type="GO" id="GO:0022857">
    <property type="term" value="F:transmembrane transporter activity"/>
    <property type="evidence" value="ECO:0007669"/>
    <property type="project" value="InterPro"/>
</dbReference>
<feature type="signal peptide" evidence="4">
    <location>
        <begin position="1"/>
        <end position="19"/>
    </location>
</feature>
<evidence type="ECO:0000259" key="5">
    <source>
        <dbReference type="Pfam" id="PF06738"/>
    </source>
</evidence>
<evidence type="ECO:0000313" key="6">
    <source>
        <dbReference type="EMBL" id="KAG7351808.1"/>
    </source>
</evidence>
<feature type="transmembrane region" description="Helical" evidence="3">
    <location>
        <begin position="620"/>
        <end position="642"/>
    </location>
</feature>
<evidence type="ECO:0000256" key="4">
    <source>
        <dbReference type="SAM" id="SignalP"/>
    </source>
</evidence>
<feature type="transmembrane region" description="Helical" evidence="3">
    <location>
        <begin position="499"/>
        <end position="523"/>
    </location>
</feature>
<name>A0A9K3PLL4_9STRA</name>
<keyword evidence="3" id="KW-0472">Membrane</keyword>
<keyword evidence="3" id="KW-0812">Transmembrane</keyword>
<feature type="transmembrane region" description="Helical" evidence="3">
    <location>
        <begin position="446"/>
        <end position="463"/>
    </location>
</feature>
<evidence type="ECO:0000256" key="1">
    <source>
        <dbReference type="ARBA" id="ARBA00034125"/>
    </source>
</evidence>
<accession>A0A9K3PLL4</accession>
<dbReference type="OrthoDB" id="43949at2759"/>
<feature type="transmembrane region" description="Helical" evidence="3">
    <location>
        <begin position="684"/>
        <end position="706"/>
    </location>
</feature>
<proteinExistence type="inferred from homology"/>
<dbReference type="PANTHER" id="PTHR31082:SF4">
    <property type="entry name" value="PHEROMONE-REGULATED MEMBRANE PROTEIN 10"/>
    <property type="match status" value="1"/>
</dbReference>
<dbReference type="PANTHER" id="PTHR31082">
    <property type="entry name" value="PHEROMONE-REGULATED MEMBRANE PROTEIN 10"/>
    <property type="match status" value="1"/>
</dbReference>
<dbReference type="Proteomes" id="UP000693970">
    <property type="component" value="Unassembled WGS sequence"/>
</dbReference>
<feature type="chain" id="PRO_5039951070" evidence="4">
    <location>
        <begin position="20"/>
        <end position="727"/>
    </location>
</feature>
<organism evidence="6 7">
    <name type="scientific">Nitzschia inconspicua</name>
    <dbReference type="NCBI Taxonomy" id="303405"/>
    <lineage>
        <taxon>Eukaryota</taxon>
        <taxon>Sar</taxon>
        <taxon>Stramenopiles</taxon>
        <taxon>Ochrophyta</taxon>
        <taxon>Bacillariophyta</taxon>
        <taxon>Bacillariophyceae</taxon>
        <taxon>Bacillariophycidae</taxon>
        <taxon>Bacillariales</taxon>
        <taxon>Bacillariaceae</taxon>
        <taxon>Nitzschia</taxon>
    </lineage>
</organism>
<dbReference type="EMBL" id="JAGRRH010000017">
    <property type="protein sequence ID" value="KAG7351808.1"/>
    <property type="molecule type" value="Genomic_DNA"/>
</dbReference>
<dbReference type="InterPro" id="IPR010619">
    <property type="entry name" value="ThrE-like_N"/>
</dbReference>
<feature type="transmembrane region" description="Helical" evidence="3">
    <location>
        <begin position="584"/>
        <end position="600"/>
    </location>
</feature>
<feature type="transmembrane region" description="Helical" evidence="3">
    <location>
        <begin position="475"/>
        <end position="493"/>
    </location>
</feature>
<feature type="transmembrane region" description="Helical" evidence="3">
    <location>
        <begin position="654"/>
        <end position="672"/>
    </location>
</feature>
<dbReference type="InterPro" id="IPR051361">
    <property type="entry name" value="ThrE/Ser_Exporter"/>
</dbReference>
<protein>
    <submittedName>
        <fullName evidence="6">Threonine/serine exporter</fullName>
    </submittedName>
</protein>
<dbReference type="AlphaFoldDB" id="A0A9K3PLL4"/>
<feature type="region of interest" description="Disordered" evidence="2">
    <location>
        <begin position="60"/>
        <end position="85"/>
    </location>
</feature>
<evidence type="ECO:0000313" key="7">
    <source>
        <dbReference type="Proteomes" id="UP000693970"/>
    </source>
</evidence>
<reference evidence="6" key="2">
    <citation type="submission" date="2021-04" db="EMBL/GenBank/DDBJ databases">
        <authorList>
            <person name="Podell S."/>
        </authorList>
    </citation>
    <scope>NUCLEOTIDE SEQUENCE</scope>
    <source>
        <strain evidence="6">Hildebrandi</strain>
    </source>
</reference>
<keyword evidence="7" id="KW-1185">Reference proteome</keyword>
<keyword evidence="3" id="KW-1133">Transmembrane helix</keyword>
<reference evidence="6" key="1">
    <citation type="journal article" date="2021" name="Sci. Rep.">
        <title>Diploid genomic architecture of Nitzschia inconspicua, an elite biomass production diatom.</title>
        <authorList>
            <person name="Oliver A."/>
            <person name="Podell S."/>
            <person name="Pinowska A."/>
            <person name="Traller J.C."/>
            <person name="Smith S.R."/>
            <person name="McClure R."/>
            <person name="Beliaev A."/>
            <person name="Bohutskyi P."/>
            <person name="Hill E.A."/>
            <person name="Rabines A."/>
            <person name="Zheng H."/>
            <person name="Allen L.Z."/>
            <person name="Kuo A."/>
            <person name="Grigoriev I.V."/>
            <person name="Allen A.E."/>
            <person name="Hazlebeck D."/>
            <person name="Allen E.E."/>
        </authorList>
    </citation>
    <scope>NUCLEOTIDE SEQUENCE</scope>
    <source>
        <strain evidence="6">Hildebrandi</strain>
    </source>
</reference>
<feature type="domain" description="Threonine/serine exporter-like N-terminal" evidence="5">
    <location>
        <begin position="397"/>
        <end position="556"/>
    </location>
</feature>
<sequence>MQPLLFYTYFWFLAKVAMSNPTDAFARRSIVTRPKHGRYYNSARRRKIVFSLRGGSQLQGAQINNNSDDTKLPSNTVSSDGQTDCSNEPTPMFGVLVTESNTKRQYNWREFFPRPRGSVSTMAGPAASVSLPSKAIAFLERQIKVLRWFMTGTVHPTKPTESQSIHRLTSLARLLMLLREYENRYGEVLISKNIGGMASQKQVLADITQDLYSSGTPTWVLETVMGRVAEGLTGQTDVSILLLPRCCLVHYPENGGDGTRIRRLATTDMFTITPGFDIAKMGAVEQVAVRLASFASNTRSVERLDSSWLKMPSRQQLNDVKDQALKINQLDSGEQQLLKNPDLLAKEILNVASSTYGPFFYNNSPRFQAVAKAADSATLDDDFWQVDDSTLDVFSRLAAQEAAKSLQKIRREGDKEQYSPLTVSLFRIFSSAGACAMWFGGGVPDMLVSGALAVVVAYLGTMISKAQFAFEERMLMEMVSSIVVGVFAGLLSLRWPNTFSFGAIAVASIMDYLQGFKVVYAVIEVMSKNIVAGTSRLLEGIMFTGLVSYSLKFGLDLAFRILGKASSAENYAAMLIAGDGINPAYFTIILPFAALGWSGLFRPSPVDLPLMAFHGVLSFWLNWAGVPMFMAAMAVTFSAGIISRFTGREALGNTLAGLYALVPGTYMVRALLSPSRVNFIETVLFTAATIGLGGWTGSLLCSPTILGKSSWSFRRDSERKKSTMLYF</sequence>
<comment type="caution">
    <text evidence="6">The sequence shown here is derived from an EMBL/GenBank/DDBJ whole genome shotgun (WGS) entry which is preliminary data.</text>
</comment>
<evidence type="ECO:0000256" key="2">
    <source>
        <dbReference type="SAM" id="MobiDB-lite"/>
    </source>
</evidence>
<gene>
    <name evidence="6" type="ORF">IV203_007856</name>
</gene>
<dbReference type="Pfam" id="PF06738">
    <property type="entry name" value="ThrE"/>
    <property type="match status" value="1"/>
</dbReference>
<evidence type="ECO:0000256" key="3">
    <source>
        <dbReference type="SAM" id="Phobius"/>
    </source>
</evidence>